<proteinExistence type="predicted"/>
<reference evidence="1 2" key="1">
    <citation type="journal article" date="2018" name="G3 (Bethesda)">
        <title>A High-Quality Reference Genome for the Invasive Mosquitofish Gambusia affinis Using a Chicago Library.</title>
        <authorList>
            <person name="Hoffberg S.L."/>
            <person name="Troendle N.J."/>
            <person name="Glenn T.C."/>
            <person name="Mahmud O."/>
            <person name="Louha S."/>
            <person name="Chalopin D."/>
            <person name="Bennetzen J.L."/>
            <person name="Mauricio R."/>
        </authorList>
    </citation>
    <scope>NUCLEOTIDE SEQUENCE [LARGE SCALE GENOMIC DNA]</scope>
    <source>
        <strain evidence="1">NE01/NJP1002.9</strain>
        <tissue evidence="1">Muscle</tissue>
    </source>
</reference>
<name>A0A315W1L6_GAMAF</name>
<dbReference type="Proteomes" id="UP000250572">
    <property type="component" value="Unassembled WGS sequence"/>
</dbReference>
<evidence type="ECO:0000313" key="2">
    <source>
        <dbReference type="Proteomes" id="UP000250572"/>
    </source>
</evidence>
<sequence length="59" mass="6522">MATEANACSIDSWMGLTETHDNLSEGKLRSSFMMRVCNEWSEQSPSLSPWVSLTAPSTL</sequence>
<dbReference type="EMBL" id="NHOQ01001229">
    <property type="protein sequence ID" value="PWA25618.1"/>
    <property type="molecule type" value="Genomic_DNA"/>
</dbReference>
<protein>
    <submittedName>
        <fullName evidence="1">Uncharacterized protein</fullName>
    </submittedName>
</protein>
<dbReference type="AlphaFoldDB" id="A0A315W1L6"/>
<evidence type="ECO:0000313" key="1">
    <source>
        <dbReference type="EMBL" id="PWA25618.1"/>
    </source>
</evidence>
<keyword evidence="2" id="KW-1185">Reference proteome</keyword>
<organism evidence="1 2">
    <name type="scientific">Gambusia affinis</name>
    <name type="common">Western mosquitofish</name>
    <name type="synonym">Heterandria affinis</name>
    <dbReference type="NCBI Taxonomy" id="33528"/>
    <lineage>
        <taxon>Eukaryota</taxon>
        <taxon>Metazoa</taxon>
        <taxon>Chordata</taxon>
        <taxon>Craniata</taxon>
        <taxon>Vertebrata</taxon>
        <taxon>Euteleostomi</taxon>
        <taxon>Actinopterygii</taxon>
        <taxon>Neopterygii</taxon>
        <taxon>Teleostei</taxon>
        <taxon>Neoteleostei</taxon>
        <taxon>Acanthomorphata</taxon>
        <taxon>Ovalentaria</taxon>
        <taxon>Atherinomorphae</taxon>
        <taxon>Cyprinodontiformes</taxon>
        <taxon>Poeciliidae</taxon>
        <taxon>Poeciliinae</taxon>
        <taxon>Gambusia</taxon>
    </lineage>
</organism>
<comment type="caution">
    <text evidence="1">The sequence shown here is derived from an EMBL/GenBank/DDBJ whole genome shotgun (WGS) entry which is preliminary data.</text>
</comment>
<accession>A0A315W1L6</accession>
<gene>
    <name evidence="1" type="ORF">CCH79_00001658</name>
</gene>